<protein>
    <submittedName>
        <fullName evidence="1">Uncharacterized protein</fullName>
    </submittedName>
</protein>
<sequence>MVCDHKSVLFTNRYHYHILHISSSEMITYTDIYLEQDILTELKIKESDDLDTPAGNSNTIRHALVFFYSGQVLAYPVHNAFITASLKNCFLQVLPHHVQDVFDVLLPLSSWSFSASRNHTFL</sequence>
<proteinExistence type="predicted"/>
<gene>
    <name evidence="1" type="primary">ORF181514</name>
</gene>
<reference evidence="1" key="1">
    <citation type="submission" date="2014-12" db="EMBL/GenBank/DDBJ databases">
        <title>Insight into the proteome of Arion vulgaris.</title>
        <authorList>
            <person name="Aradska J."/>
            <person name="Bulat T."/>
            <person name="Smidak R."/>
            <person name="Sarate P."/>
            <person name="Gangsoo J."/>
            <person name="Sialana F."/>
            <person name="Bilban M."/>
            <person name="Lubec G."/>
        </authorList>
    </citation>
    <scope>NUCLEOTIDE SEQUENCE</scope>
    <source>
        <tissue evidence="1">Skin</tissue>
    </source>
</reference>
<accession>A0A0B7BD11</accession>
<dbReference type="EMBL" id="HACG01044344">
    <property type="protein sequence ID" value="CEK91209.1"/>
    <property type="molecule type" value="Transcribed_RNA"/>
</dbReference>
<name>A0A0B7BD11_9EUPU</name>
<dbReference type="AlphaFoldDB" id="A0A0B7BD11"/>
<evidence type="ECO:0000313" key="1">
    <source>
        <dbReference type="EMBL" id="CEK91209.1"/>
    </source>
</evidence>
<organism evidence="1">
    <name type="scientific">Arion vulgaris</name>
    <dbReference type="NCBI Taxonomy" id="1028688"/>
    <lineage>
        <taxon>Eukaryota</taxon>
        <taxon>Metazoa</taxon>
        <taxon>Spiralia</taxon>
        <taxon>Lophotrochozoa</taxon>
        <taxon>Mollusca</taxon>
        <taxon>Gastropoda</taxon>
        <taxon>Heterobranchia</taxon>
        <taxon>Euthyneura</taxon>
        <taxon>Panpulmonata</taxon>
        <taxon>Eupulmonata</taxon>
        <taxon>Stylommatophora</taxon>
        <taxon>Helicina</taxon>
        <taxon>Arionoidea</taxon>
        <taxon>Arionidae</taxon>
        <taxon>Arion</taxon>
    </lineage>
</organism>